<dbReference type="SUPFAM" id="SSF55455">
    <property type="entry name" value="SRF-like"/>
    <property type="match status" value="1"/>
</dbReference>
<name>A0ABM1DVB6_PRICU</name>
<keyword evidence="8" id="KW-0238">DNA-binding</keyword>
<dbReference type="InterPro" id="IPR036879">
    <property type="entry name" value="TF_MADSbox_sf"/>
</dbReference>
<feature type="compositionally biased region" description="Pro residues" evidence="14">
    <location>
        <begin position="242"/>
        <end position="277"/>
    </location>
</feature>
<evidence type="ECO:0000256" key="12">
    <source>
        <dbReference type="ARBA" id="ARBA00023242"/>
    </source>
</evidence>
<dbReference type="InterPro" id="IPR000697">
    <property type="entry name" value="WH1/EVH1_dom"/>
</dbReference>
<dbReference type="PANTHER" id="PTHR11202">
    <property type="entry name" value="SPROUTY-RELATED, EVH1 DOMAIN-CONTAINING PROTEIN FAMILY MEMBER"/>
    <property type="match status" value="1"/>
</dbReference>
<dbReference type="PRINTS" id="PR00404">
    <property type="entry name" value="MADSDOMAIN"/>
</dbReference>
<dbReference type="Gene3D" id="1.20.5.1160">
    <property type="entry name" value="Vasodilator-stimulated phosphoprotein"/>
    <property type="match status" value="1"/>
</dbReference>
<feature type="region of interest" description="Disordered" evidence="14">
    <location>
        <begin position="680"/>
        <end position="715"/>
    </location>
</feature>
<evidence type="ECO:0000256" key="10">
    <source>
        <dbReference type="ARBA" id="ARBA00023203"/>
    </source>
</evidence>
<feature type="compositionally biased region" description="Polar residues" evidence="14">
    <location>
        <begin position="754"/>
        <end position="767"/>
    </location>
</feature>
<evidence type="ECO:0000313" key="17">
    <source>
        <dbReference type="Proteomes" id="UP000695022"/>
    </source>
</evidence>
<evidence type="ECO:0000256" key="5">
    <source>
        <dbReference type="ARBA" id="ARBA00022490"/>
    </source>
</evidence>
<evidence type="ECO:0000256" key="11">
    <source>
        <dbReference type="ARBA" id="ARBA00023212"/>
    </source>
</evidence>
<dbReference type="SUPFAM" id="SSF50729">
    <property type="entry name" value="PH domain-like"/>
    <property type="match status" value="1"/>
</dbReference>
<dbReference type="PANTHER" id="PTHR11202:SF22">
    <property type="entry name" value="PROTEIN ENABLED"/>
    <property type="match status" value="1"/>
</dbReference>
<dbReference type="Pfam" id="PF00568">
    <property type="entry name" value="WH1"/>
    <property type="match status" value="1"/>
</dbReference>
<evidence type="ECO:0000256" key="13">
    <source>
        <dbReference type="ARBA" id="ARBA00023273"/>
    </source>
</evidence>
<feature type="compositionally biased region" description="Low complexity" evidence="14">
    <location>
        <begin position="134"/>
        <end position="143"/>
    </location>
</feature>
<keyword evidence="13" id="KW-0966">Cell projection</keyword>
<dbReference type="SMART" id="SM00461">
    <property type="entry name" value="WH1"/>
    <property type="match status" value="1"/>
</dbReference>
<comment type="subcellular location">
    <subcellularLocation>
        <location evidence="3">Cell projection</location>
        <location evidence="3">Lamellipodium</location>
    </subcellularLocation>
    <subcellularLocation>
        <location evidence="2">Cytoplasm</location>
        <location evidence="2">Cytoskeleton</location>
    </subcellularLocation>
    <subcellularLocation>
        <location evidence="1">Nucleus</location>
    </subcellularLocation>
</comment>
<keyword evidence="12" id="KW-0539">Nucleus</keyword>
<dbReference type="InterPro" id="IPR011993">
    <property type="entry name" value="PH-like_dom_sf"/>
</dbReference>
<dbReference type="InterPro" id="IPR014885">
    <property type="entry name" value="VASP_tetra"/>
</dbReference>
<feature type="region of interest" description="Disordered" evidence="14">
    <location>
        <begin position="168"/>
        <end position="194"/>
    </location>
</feature>
<evidence type="ECO:0000256" key="8">
    <source>
        <dbReference type="ARBA" id="ARBA00023125"/>
    </source>
</evidence>
<dbReference type="GeneID" id="106806462"/>
<feature type="region of interest" description="Disordered" evidence="14">
    <location>
        <begin position="337"/>
        <end position="417"/>
    </location>
</feature>
<dbReference type="Gene3D" id="2.30.29.30">
    <property type="entry name" value="Pleckstrin-homology domain (PH domain)/Phosphotyrosine-binding domain (PTB)"/>
    <property type="match status" value="1"/>
</dbReference>
<feature type="region of interest" description="Disordered" evidence="14">
    <location>
        <begin position="117"/>
        <end position="145"/>
    </location>
</feature>
<gene>
    <name evidence="18" type="primary">LOC106806462</name>
</gene>
<keyword evidence="7" id="KW-0729">SH3-binding</keyword>
<reference evidence="18" key="1">
    <citation type="submission" date="2025-08" db="UniProtKB">
        <authorList>
            <consortium name="RefSeq"/>
        </authorList>
    </citation>
    <scope>IDENTIFICATION</scope>
</reference>
<proteinExistence type="inferred from homology"/>
<feature type="compositionally biased region" description="Polar residues" evidence="14">
    <location>
        <begin position="226"/>
        <end position="237"/>
    </location>
</feature>
<feature type="compositionally biased region" description="Low complexity" evidence="14">
    <location>
        <begin position="366"/>
        <end position="375"/>
    </location>
</feature>
<feature type="compositionally biased region" description="Low complexity" evidence="14">
    <location>
        <begin position="185"/>
        <end position="194"/>
    </location>
</feature>
<dbReference type="PROSITE" id="PS50229">
    <property type="entry name" value="WH1"/>
    <property type="match status" value="1"/>
</dbReference>
<dbReference type="CDD" id="cd00266">
    <property type="entry name" value="MADS_SRF_like"/>
    <property type="match status" value="1"/>
</dbReference>
<dbReference type="Pfam" id="PF08776">
    <property type="entry name" value="VASP_tetra"/>
    <property type="match status" value="1"/>
</dbReference>
<keyword evidence="6" id="KW-0805">Transcription regulation</keyword>
<evidence type="ECO:0000256" key="6">
    <source>
        <dbReference type="ARBA" id="ARBA00023015"/>
    </source>
</evidence>
<dbReference type="SMART" id="SM00432">
    <property type="entry name" value="MADS"/>
    <property type="match status" value="1"/>
</dbReference>
<keyword evidence="11" id="KW-0206">Cytoskeleton</keyword>
<evidence type="ECO:0000313" key="18">
    <source>
        <dbReference type="RefSeq" id="XP_014663887.1"/>
    </source>
</evidence>
<feature type="domain" description="WH1" evidence="16">
    <location>
        <begin position="1"/>
        <end position="111"/>
    </location>
</feature>
<dbReference type="InterPro" id="IPR002100">
    <property type="entry name" value="TF_MADSbox"/>
</dbReference>
<dbReference type="SUPFAM" id="SSF118370">
    <property type="entry name" value="Vasodilator-stimulated phosphoprotein, VASP, tetramerisation domain"/>
    <property type="match status" value="1"/>
</dbReference>
<feature type="region of interest" description="Disordered" evidence="14">
    <location>
        <begin position="216"/>
        <end position="323"/>
    </location>
</feature>
<dbReference type="Proteomes" id="UP000695022">
    <property type="component" value="Unplaced"/>
</dbReference>
<dbReference type="PROSITE" id="PS50066">
    <property type="entry name" value="MADS_BOX_2"/>
    <property type="match status" value="1"/>
</dbReference>
<sequence>MSEQSIASARASVMIYDDVGKKWAPSGTSQGLSKVHVYHHPSNHTFRVVGRKLQDHEVVINCAILQGLKYNQATPTFHQWRDNRQVYGLNFTSRDDAEIFCNAMLLALDTLNQQAAQQSGQPYRENQYGTNQYQTTSQTPPQSLYESIGRASGQKLQSGQQPALYQSCLPQQQQQQQPQQPPAPQQQQQQQQQLQIYHQPTLQNGVDDTDATYRNRSEVQEPRRISQASNGGASPQLRQMPATPPAPPAPPPPPGGLTAPHPPGPPGPPAPPPPPGPGSRSPATAGGGSNLTNAIANAKLRKTSRTSDGNSSPSVRPPGGDELISEMQMTLRRRKMRGKVNGNNGDNDDASSPPSNDTERPPWRKSNSNSSSTNSMKLSVNGGGESPKLGRRRFGSSSSNELASMSPAVNGHDMSPDLDRVKQEILDEMRRDLQKMKLEIIDALKMELFAESCAQPPDSCKQFSLRRVYYRFTMQNSVPPGMVFPTSTPSMGGHHLCDAIATGLGEKRSAMDAGILSDDSDEDIAMGMIMPTATSQGISNSKKMPHPNGKKTKGRVKIKMEFIDNKLRRYTTFSKRKTGIMKKAYELSTLTGTQVMLLVASETGHVYTFATRKLQPMITSETGKALIQTCLNSPDVPHGESAENALDQRMSATGFEETDLTYAVVEETANIRDSKHVLFGMSSDGSQSDGYSPAPLAQPTPAHSHPLPNAMPSGGTYSLSNKAIVGPSTGLSMQLPPAAGFTMLAPGQPVQLGAMSSNPPSSTQQTNVPPPLVKVSQSQHQQALNLSTSATQGSSVNPSGAADGTTLSQLTAQQSVALMSGNMMIPITSSTPSTINSLPRTVVYQTAQGLMYAAPTTSLPEGVIFNFQQQDQSGTTGQQAQHYITIPVPVSLSNHQLFNTQHVPSTQTSEIDKKS</sequence>
<dbReference type="Gene3D" id="3.40.1810.10">
    <property type="entry name" value="Transcription factor, MADS-box"/>
    <property type="match status" value="1"/>
</dbReference>
<dbReference type="PROSITE" id="PS00350">
    <property type="entry name" value="MADS_BOX_1"/>
    <property type="match status" value="1"/>
</dbReference>
<accession>A0ABM1DVB6</accession>
<evidence type="ECO:0000256" key="3">
    <source>
        <dbReference type="ARBA" id="ARBA00004510"/>
    </source>
</evidence>
<feature type="compositionally biased region" description="Polar residues" evidence="14">
    <location>
        <begin position="775"/>
        <end position="798"/>
    </location>
</feature>
<keyword evidence="9" id="KW-0804">Transcription</keyword>
<organism evidence="17 18">
    <name type="scientific">Priapulus caudatus</name>
    <name type="common">Priapulid worm</name>
    <dbReference type="NCBI Taxonomy" id="37621"/>
    <lineage>
        <taxon>Eukaryota</taxon>
        <taxon>Metazoa</taxon>
        <taxon>Ecdysozoa</taxon>
        <taxon>Scalidophora</taxon>
        <taxon>Priapulida</taxon>
        <taxon>Priapulimorpha</taxon>
        <taxon>Priapulimorphida</taxon>
        <taxon>Priapulidae</taxon>
        <taxon>Priapulus</taxon>
    </lineage>
</organism>
<evidence type="ECO:0000256" key="9">
    <source>
        <dbReference type="ARBA" id="ARBA00023163"/>
    </source>
</evidence>
<feature type="region of interest" description="Disordered" evidence="14">
    <location>
        <begin position="750"/>
        <end position="804"/>
    </location>
</feature>
<feature type="compositionally biased region" description="Low complexity" evidence="14">
    <location>
        <begin position="341"/>
        <end position="356"/>
    </location>
</feature>
<dbReference type="CDD" id="cd01207">
    <property type="entry name" value="EVH1_Ena_VASP-like"/>
    <property type="match status" value="1"/>
</dbReference>
<protein>
    <submittedName>
        <fullName evidence="18">Uncharacterized protein LOC106806462</fullName>
    </submittedName>
</protein>
<evidence type="ECO:0000256" key="2">
    <source>
        <dbReference type="ARBA" id="ARBA00004245"/>
    </source>
</evidence>
<keyword evidence="17" id="KW-1185">Reference proteome</keyword>
<dbReference type="RefSeq" id="XP_014663887.1">
    <property type="nucleotide sequence ID" value="XM_014808401.1"/>
</dbReference>
<evidence type="ECO:0000256" key="14">
    <source>
        <dbReference type="SAM" id="MobiDB-lite"/>
    </source>
</evidence>
<evidence type="ECO:0000256" key="7">
    <source>
        <dbReference type="ARBA" id="ARBA00023036"/>
    </source>
</evidence>
<dbReference type="Pfam" id="PF00319">
    <property type="entry name" value="SRF-TF"/>
    <property type="match status" value="1"/>
</dbReference>
<dbReference type="InterPro" id="IPR038023">
    <property type="entry name" value="VASP_sf"/>
</dbReference>
<comment type="similarity">
    <text evidence="4">Belongs to the Ena/VASP family.</text>
</comment>
<dbReference type="InterPro" id="IPR033897">
    <property type="entry name" value="SRF-like_MADS-box"/>
</dbReference>
<feature type="domain" description="MADS-box" evidence="15">
    <location>
        <begin position="553"/>
        <end position="613"/>
    </location>
</feature>
<keyword evidence="10" id="KW-0009">Actin-binding</keyword>
<evidence type="ECO:0000259" key="16">
    <source>
        <dbReference type="PROSITE" id="PS50229"/>
    </source>
</evidence>
<evidence type="ECO:0000256" key="4">
    <source>
        <dbReference type="ARBA" id="ARBA00009785"/>
    </source>
</evidence>
<evidence type="ECO:0000256" key="1">
    <source>
        <dbReference type="ARBA" id="ARBA00004123"/>
    </source>
</evidence>
<keyword evidence="5" id="KW-0963">Cytoplasm</keyword>
<evidence type="ECO:0000259" key="15">
    <source>
        <dbReference type="PROSITE" id="PS50066"/>
    </source>
</evidence>